<dbReference type="AlphaFoldDB" id="A0A0U9I6C3"/>
<dbReference type="OrthoDB" id="515277at2759"/>
<feature type="domain" description="Reverse transcriptase" evidence="1">
    <location>
        <begin position="1"/>
        <end position="186"/>
    </location>
</feature>
<dbReference type="GO" id="GO:0003964">
    <property type="term" value="F:RNA-directed DNA polymerase activity"/>
    <property type="evidence" value="ECO:0007669"/>
    <property type="project" value="UniProtKB-KW"/>
</dbReference>
<dbReference type="Pfam" id="PF00078">
    <property type="entry name" value="RVT_1"/>
    <property type="match status" value="1"/>
</dbReference>
<dbReference type="SUPFAM" id="SSF56672">
    <property type="entry name" value="DNA/RNA polymerases"/>
    <property type="match status" value="1"/>
</dbReference>
<keyword evidence="2" id="KW-0548">Nucleotidyltransferase</keyword>
<keyword evidence="2" id="KW-0695">RNA-directed DNA polymerase</keyword>
<reference evidence="2 3" key="1">
    <citation type="journal article" date="2014" name="Nat. Commun.">
        <title>Klebsormidium flaccidum genome reveals primary factors for plant terrestrial adaptation.</title>
        <authorList>
            <person name="Hori K."/>
            <person name="Maruyama F."/>
            <person name="Fujisawa T."/>
            <person name="Togashi T."/>
            <person name="Yamamoto N."/>
            <person name="Seo M."/>
            <person name="Sato S."/>
            <person name="Yamada T."/>
            <person name="Mori H."/>
            <person name="Tajima N."/>
            <person name="Moriyama T."/>
            <person name="Ikeuchi M."/>
            <person name="Watanabe M."/>
            <person name="Wada H."/>
            <person name="Kobayashi K."/>
            <person name="Saito M."/>
            <person name="Masuda T."/>
            <person name="Sasaki-Sekimoto Y."/>
            <person name="Mashiguchi K."/>
            <person name="Awai K."/>
            <person name="Shimojima M."/>
            <person name="Masuda S."/>
            <person name="Iwai M."/>
            <person name="Nobusawa T."/>
            <person name="Narise T."/>
            <person name="Kondo S."/>
            <person name="Saito H."/>
            <person name="Sato R."/>
            <person name="Murakawa M."/>
            <person name="Ihara Y."/>
            <person name="Oshima-Yamada Y."/>
            <person name="Ohtaka K."/>
            <person name="Satoh M."/>
            <person name="Sonobe K."/>
            <person name="Ishii M."/>
            <person name="Ohtani R."/>
            <person name="Kanamori-Sato M."/>
            <person name="Honoki R."/>
            <person name="Miyazaki D."/>
            <person name="Mochizuki H."/>
            <person name="Umetsu J."/>
            <person name="Higashi K."/>
            <person name="Shibata D."/>
            <person name="Kamiya Y."/>
            <person name="Sato N."/>
            <person name="Nakamura Y."/>
            <person name="Tabata S."/>
            <person name="Ida S."/>
            <person name="Kurokawa K."/>
            <person name="Ohta H."/>
        </authorList>
    </citation>
    <scope>NUCLEOTIDE SEQUENCE [LARGE SCALE GENOMIC DNA]</scope>
    <source>
        <strain evidence="2 3">NIES-2285</strain>
    </source>
</reference>
<evidence type="ECO:0000313" key="3">
    <source>
        <dbReference type="Proteomes" id="UP000054558"/>
    </source>
</evidence>
<dbReference type="PROSITE" id="PS50878">
    <property type="entry name" value="RT_POL"/>
    <property type="match status" value="1"/>
</dbReference>
<dbReference type="OMA" id="CEHTRID"/>
<dbReference type="EMBL" id="DF236955">
    <property type="protein sequence ID" value="GAQ77988.1"/>
    <property type="molecule type" value="Genomic_DNA"/>
</dbReference>
<dbReference type="CDD" id="cd01650">
    <property type="entry name" value="RT_nLTR_like"/>
    <property type="match status" value="1"/>
</dbReference>
<organism evidence="2 3">
    <name type="scientific">Klebsormidium nitens</name>
    <name type="common">Green alga</name>
    <name type="synonym">Ulothrix nitens</name>
    <dbReference type="NCBI Taxonomy" id="105231"/>
    <lineage>
        <taxon>Eukaryota</taxon>
        <taxon>Viridiplantae</taxon>
        <taxon>Streptophyta</taxon>
        <taxon>Klebsormidiophyceae</taxon>
        <taxon>Klebsormidiales</taxon>
        <taxon>Klebsormidiaceae</taxon>
        <taxon>Klebsormidium</taxon>
    </lineage>
</organism>
<dbReference type="STRING" id="105231.A0A0U9I6C3"/>
<name>A0A0U9I6C3_KLENI</name>
<accession>A0A0U9I6C3</accession>
<dbReference type="PANTHER" id="PTHR47027">
    <property type="entry name" value="REVERSE TRANSCRIPTASE DOMAIN-CONTAINING PROTEIN"/>
    <property type="match status" value="1"/>
</dbReference>
<gene>
    <name evidence="2" type="ORF">KFL_000060530</name>
</gene>
<proteinExistence type="predicted"/>
<sequence length="344" mass="38547">MLALRVLTGRWGRGRNRHLFACFVDFRKAFDMVPREKLWTRLEELGVGDRMLQSVRSMYSNVRCRVRGAGWVSEESFESSRGVKQGCPLSPLLFGLYIDGLEDVIGGTADNPELSGVEVPFLAFADDVVLLSTSAAGLQKKLGLLEEFSKESGLPVNLQKTEVVVFGGQFAVQKVRNEFQYAGERVAIAQSYRYLGVQFHCNGNFREGVQVLAAAGRKAAFALEQRCAELGARRIRTRVGLFDVLVGPILQYGAEVWGPGYGPRWGWNGDGDCVEKVHRAFLRGLLRVKKSTLSKAVLGEFGRFPLVLPRWEQIFRFVNRTANLPQDRLARLALEESRRMWADG</sequence>
<keyword evidence="2" id="KW-0808">Transferase</keyword>
<protein>
    <submittedName>
        <fullName evidence="2">DNA/RNA polymerase superfamily protein with reverse transcriptase domain</fullName>
    </submittedName>
</protein>
<dbReference type="Proteomes" id="UP000054558">
    <property type="component" value="Unassembled WGS sequence"/>
</dbReference>
<evidence type="ECO:0000313" key="2">
    <source>
        <dbReference type="EMBL" id="GAQ77988.1"/>
    </source>
</evidence>
<dbReference type="InterPro" id="IPR043502">
    <property type="entry name" value="DNA/RNA_pol_sf"/>
</dbReference>
<keyword evidence="3" id="KW-1185">Reference proteome</keyword>
<evidence type="ECO:0000259" key="1">
    <source>
        <dbReference type="PROSITE" id="PS50878"/>
    </source>
</evidence>
<dbReference type="InterPro" id="IPR000477">
    <property type="entry name" value="RT_dom"/>
</dbReference>
<dbReference type="PANTHER" id="PTHR47027:SF20">
    <property type="entry name" value="REVERSE TRANSCRIPTASE-LIKE PROTEIN WITH RNA-DIRECTED DNA POLYMERASE DOMAIN"/>
    <property type="match status" value="1"/>
</dbReference>